<gene>
    <name evidence="1" type="ORF">MM59RIKEN_14180</name>
</gene>
<dbReference type="Gene3D" id="3.40.50.1000">
    <property type="entry name" value="HAD superfamily/HAD-like"/>
    <property type="match status" value="1"/>
</dbReference>
<dbReference type="Proteomes" id="UP000679848">
    <property type="component" value="Chromosome"/>
</dbReference>
<dbReference type="InterPro" id="IPR006439">
    <property type="entry name" value="HAD-SF_hydro_IA"/>
</dbReference>
<organism evidence="1 2">
    <name type="scientific">Pusillibacter faecalis</name>
    <dbReference type="NCBI Taxonomy" id="2714358"/>
    <lineage>
        <taxon>Bacteria</taxon>
        <taxon>Bacillati</taxon>
        <taxon>Bacillota</taxon>
        <taxon>Clostridia</taxon>
        <taxon>Eubacteriales</taxon>
        <taxon>Oscillospiraceae</taxon>
        <taxon>Pusillibacter</taxon>
    </lineage>
</organism>
<dbReference type="CDD" id="cd07505">
    <property type="entry name" value="HAD_BPGM-like"/>
    <property type="match status" value="1"/>
</dbReference>
<sequence length="232" mass="25619">MRLRSAIFDMDGTLLDSMHIWTDLGANTLRAQGVEPEPDLYDTLKVLTLRDGAQYCKERYHLPQSVDEIVAVTQGQVETFYHHQVQPKPGVVRFLSLLKMEGVAMYVATNTDRHLAEAGLRHAGIAPYFRGMLTCGEVGAGKAESPEIYERAMRRLQSNKQNTVVFEDALHAIQTAKQAGFRVCAVYDPSAESDQAEIQALADTYIRSFEELTEVHPAQAPGGALGQNPASL</sequence>
<evidence type="ECO:0000313" key="1">
    <source>
        <dbReference type="EMBL" id="BCK84099.1"/>
    </source>
</evidence>
<evidence type="ECO:0000313" key="2">
    <source>
        <dbReference type="Proteomes" id="UP000679848"/>
    </source>
</evidence>
<dbReference type="NCBIfam" id="TIGR01509">
    <property type="entry name" value="HAD-SF-IA-v3"/>
    <property type="match status" value="1"/>
</dbReference>
<dbReference type="InterPro" id="IPR036412">
    <property type="entry name" value="HAD-like_sf"/>
</dbReference>
<dbReference type="InterPro" id="IPR023214">
    <property type="entry name" value="HAD_sf"/>
</dbReference>
<dbReference type="InterPro" id="IPR023198">
    <property type="entry name" value="PGP-like_dom2"/>
</dbReference>
<dbReference type="KEGG" id="pfaa:MM59RIKEN_14180"/>
<dbReference type="SFLD" id="SFLDS00003">
    <property type="entry name" value="Haloacid_Dehalogenase"/>
    <property type="match status" value="1"/>
</dbReference>
<dbReference type="GO" id="GO:0016791">
    <property type="term" value="F:phosphatase activity"/>
    <property type="evidence" value="ECO:0007669"/>
    <property type="project" value="TreeGrafter"/>
</dbReference>
<protein>
    <submittedName>
        <fullName evidence="1">Beta-phosphoglucomutase</fullName>
    </submittedName>
</protein>
<dbReference type="PRINTS" id="PR00413">
    <property type="entry name" value="HADHALOGNASE"/>
</dbReference>
<keyword evidence="2" id="KW-1185">Reference proteome</keyword>
<dbReference type="PANTHER" id="PTHR18901:SF38">
    <property type="entry name" value="PSEUDOURIDINE-5'-PHOSPHATASE"/>
    <property type="match status" value="1"/>
</dbReference>
<dbReference type="SUPFAM" id="SSF56784">
    <property type="entry name" value="HAD-like"/>
    <property type="match status" value="1"/>
</dbReference>
<dbReference type="PANTHER" id="PTHR18901">
    <property type="entry name" value="2-DEOXYGLUCOSE-6-PHOSPHATE PHOSPHATASE 2"/>
    <property type="match status" value="1"/>
</dbReference>
<name>A0A810Q736_9FIRM</name>
<dbReference type="Pfam" id="PF00702">
    <property type="entry name" value="Hydrolase"/>
    <property type="match status" value="1"/>
</dbReference>
<dbReference type="Gene3D" id="1.10.150.240">
    <property type="entry name" value="Putative phosphatase, domain 2"/>
    <property type="match status" value="1"/>
</dbReference>
<reference evidence="1" key="1">
    <citation type="submission" date="2020-09" db="EMBL/GenBank/DDBJ databases">
        <title>New species isolated from human feces.</title>
        <authorList>
            <person name="Kitahara M."/>
            <person name="Shigeno Y."/>
            <person name="Shime M."/>
            <person name="Matsumoto Y."/>
            <person name="Nakamura S."/>
            <person name="Motooka D."/>
            <person name="Fukuoka S."/>
            <person name="Nishikawa H."/>
            <person name="Benno Y."/>
        </authorList>
    </citation>
    <scope>NUCLEOTIDE SEQUENCE</scope>
    <source>
        <strain evidence="1">MM59</strain>
    </source>
</reference>
<dbReference type="AlphaFoldDB" id="A0A810Q736"/>
<proteinExistence type="predicted"/>
<dbReference type="RefSeq" id="WP_187029994.1">
    <property type="nucleotide sequence ID" value="NZ_AP023420.1"/>
</dbReference>
<dbReference type="EMBL" id="AP023420">
    <property type="protein sequence ID" value="BCK84099.1"/>
    <property type="molecule type" value="Genomic_DNA"/>
</dbReference>
<dbReference type="SFLD" id="SFLDG01129">
    <property type="entry name" value="C1.5:_HAD__Beta-PGM__Phosphata"/>
    <property type="match status" value="1"/>
</dbReference>
<accession>A0A810Q736</accession>